<keyword evidence="4" id="KW-1185">Reference proteome</keyword>
<dbReference type="SMART" id="SM00360">
    <property type="entry name" value="RRM"/>
    <property type="match status" value="1"/>
</dbReference>
<gene>
    <name evidence="3" type="ORF">POM88_020785</name>
</gene>
<evidence type="ECO:0000259" key="2">
    <source>
        <dbReference type="PROSITE" id="PS50102"/>
    </source>
</evidence>
<evidence type="ECO:0000256" key="1">
    <source>
        <dbReference type="PROSITE-ProRule" id="PRU00176"/>
    </source>
</evidence>
<organism evidence="3 4">
    <name type="scientific">Heracleum sosnowskyi</name>
    <dbReference type="NCBI Taxonomy" id="360622"/>
    <lineage>
        <taxon>Eukaryota</taxon>
        <taxon>Viridiplantae</taxon>
        <taxon>Streptophyta</taxon>
        <taxon>Embryophyta</taxon>
        <taxon>Tracheophyta</taxon>
        <taxon>Spermatophyta</taxon>
        <taxon>Magnoliopsida</taxon>
        <taxon>eudicotyledons</taxon>
        <taxon>Gunneridae</taxon>
        <taxon>Pentapetalae</taxon>
        <taxon>asterids</taxon>
        <taxon>campanulids</taxon>
        <taxon>Apiales</taxon>
        <taxon>Apiaceae</taxon>
        <taxon>Apioideae</taxon>
        <taxon>apioid superclade</taxon>
        <taxon>Tordylieae</taxon>
        <taxon>Tordyliinae</taxon>
        <taxon>Heracleum</taxon>
    </lineage>
</organism>
<feature type="domain" description="RRM" evidence="2">
    <location>
        <begin position="10"/>
        <end position="83"/>
    </location>
</feature>
<name>A0AAD8IFQ4_9APIA</name>
<evidence type="ECO:0000313" key="4">
    <source>
        <dbReference type="Proteomes" id="UP001237642"/>
    </source>
</evidence>
<dbReference type="InterPro" id="IPR000504">
    <property type="entry name" value="RRM_dom"/>
</dbReference>
<dbReference type="PANTHER" id="PTHR15241">
    <property type="entry name" value="TRANSFORMER-2-RELATED"/>
    <property type="match status" value="1"/>
</dbReference>
<reference evidence="3" key="1">
    <citation type="submission" date="2023-02" db="EMBL/GenBank/DDBJ databases">
        <title>Genome of toxic invasive species Heracleum sosnowskyi carries increased number of genes despite the absence of recent whole-genome duplications.</title>
        <authorList>
            <person name="Schelkunov M."/>
            <person name="Shtratnikova V."/>
            <person name="Makarenko M."/>
            <person name="Klepikova A."/>
            <person name="Omelchenko D."/>
            <person name="Novikova G."/>
            <person name="Obukhova E."/>
            <person name="Bogdanov V."/>
            <person name="Penin A."/>
            <person name="Logacheva M."/>
        </authorList>
    </citation>
    <scope>NUCLEOTIDE SEQUENCE</scope>
    <source>
        <strain evidence="3">Hsosn_3</strain>
        <tissue evidence="3">Leaf</tissue>
    </source>
</reference>
<dbReference type="Gene3D" id="3.30.70.330">
    <property type="match status" value="1"/>
</dbReference>
<dbReference type="EMBL" id="JAUIZM010000005">
    <property type="protein sequence ID" value="KAK1383050.1"/>
    <property type="molecule type" value="Genomic_DNA"/>
</dbReference>
<reference evidence="3" key="2">
    <citation type="submission" date="2023-05" db="EMBL/GenBank/DDBJ databases">
        <authorList>
            <person name="Schelkunov M.I."/>
        </authorList>
    </citation>
    <scope>NUCLEOTIDE SEQUENCE</scope>
    <source>
        <strain evidence="3">Hsosn_3</strain>
        <tissue evidence="3">Leaf</tissue>
    </source>
</reference>
<dbReference type="Proteomes" id="UP001237642">
    <property type="component" value="Unassembled WGS sequence"/>
</dbReference>
<dbReference type="Pfam" id="PF00076">
    <property type="entry name" value="RRM_1"/>
    <property type="match status" value="1"/>
</dbReference>
<dbReference type="PROSITE" id="PS50102">
    <property type="entry name" value="RRM"/>
    <property type="match status" value="1"/>
</dbReference>
<dbReference type="AlphaFoldDB" id="A0AAD8IFQ4"/>
<dbReference type="GO" id="GO:0003723">
    <property type="term" value="F:RNA binding"/>
    <property type="evidence" value="ECO:0007669"/>
    <property type="project" value="UniProtKB-UniRule"/>
</dbReference>
<dbReference type="InterPro" id="IPR012677">
    <property type="entry name" value="Nucleotide-bd_a/b_plait_sf"/>
</dbReference>
<comment type="caution">
    <text evidence="3">The sequence shown here is derived from an EMBL/GenBank/DDBJ whole genome shotgun (WGS) entry which is preliminary data.</text>
</comment>
<accession>A0AAD8IFQ4</accession>
<dbReference type="PANTHER" id="PTHR15241:SF304">
    <property type="entry name" value="RRM DOMAIN-CONTAINING PROTEIN"/>
    <property type="match status" value="1"/>
</dbReference>
<keyword evidence="1" id="KW-0694">RNA-binding</keyword>
<dbReference type="SUPFAM" id="SSF54928">
    <property type="entry name" value="RNA-binding domain, RBD"/>
    <property type="match status" value="1"/>
</dbReference>
<sequence length="137" mass="15408">MWKAIQKATEMVYVASLDASITDSELLDCFKKVGEVLWSQVSKDKYTSRSLGDGYVCYSNSAEAERAITYLNSTKLKDRTIHIYEYYGYVTFDSLQAAAKAATALPRQFKAVHGMTYYGKFLVDTKKALDIVAPPVY</sequence>
<evidence type="ECO:0000313" key="3">
    <source>
        <dbReference type="EMBL" id="KAK1383050.1"/>
    </source>
</evidence>
<dbReference type="InterPro" id="IPR035979">
    <property type="entry name" value="RBD_domain_sf"/>
</dbReference>
<proteinExistence type="predicted"/>
<protein>
    <recommendedName>
        <fullName evidence="2">RRM domain-containing protein</fullName>
    </recommendedName>
</protein>